<dbReference type="RefSeq" id="XP_049262729.1">
    <property type="nucleotide sequence ID" value="XM_049407943.1"/>
</dbReference>
<dbReference type="SMART" id="SM00014">
    <property type="entry name" value="acidPPc"/>
    <property type="match status" value="1"/>
</dbReference>
<dbReference type="PANTHER" id="PTHR10165:SF192">
    <property type="entry name" value="PHOSPHATIDIC ACID PHOSPHATASE TYPE 2_HALOPEROXIDASE DOMAIN-CONTAINING PROTEIN"/>
    <property type="match status" value="1"/>
</dbReference>
<feature type="transmembrane region" description="Helical" evidence="1">
    <location>
        <begin position="67"/>
        <end position="87"/>
    </location>
</feature>
<dbReference type="GO" id="GO:0046839">
    <property type="term" value="P:phospholipid dephosphorylation"/>
    <property type="evidence" value="ECO:0007669"/>
    <property type="project" value="TreeGrafter"/>
</dbReference>
<evidence type="ECO:0000256" key="1">
    <source>
        <dbReference type="SAM" id="Phobius"/>
    </source>
</evidence>
<dbReference type="GO" id="GO:0006644">
    <property type="term" value="P:phospholipid metabolic process"/>
    <property type="evidence" value="ECO:0007669"/>
    <property type="project" value="InterPro"/>
</dbReference>
<dbReference type="EMBL" id="JAGSYN010000178">
    <property type="protein sequence ID" value="KAG7662496.1"/>
    <property type="molecule type" value="Genomic_DNA"/>
</dbReference>
<dbReference type="GeneID" id="73470827"/>
<organism evidence="3 4">
    <name type="scientific">[Candida] subhashii</name>
    <dbReference type="NCBI Taxonomy" id="561895"/>
    <lineage>
        <taxon>Eukaryota</taxon>
        <taxon>Fungi</taxon>
        <taxon>Dikarya</taxon>
        <taxon>Ascomycota</taxon>
        <taxon>Saccharomycotina</taxon>
        <taxon>Pichiomycetes</taxon>
        <taxon>Debaryomycetaceae</taxon>
        <taxon>Spathaspora</taxon>
    </lineage>
</organism>
<dbReference type="InterPro" id="IPR043216">
    <property type="entry name" value="PAP-like"/>
</dbReference>
<dbReference type="OrthoDB" id="8907274at2759"/>
<evidence type="ECO:0000313" key="4">
    <source>
        <dbReference type="Proteomes" id="UP000694255"/>
    </source>
</evidence>
<feature type="transmembrane region" description="Helical" evidence="1">
    <location>
        <begin position="31"/>
        <end position="55"/>
    </location>
</feature>
<dbReference type="Proteomes" id="UP000694255">
    <property type="component" value="Unassembled WGS sequence"/>
</dbReference>
<feature type="transmembrane region" description="Helical" evidence="1">
    <location>
        <begin position="175"/>
        <end position="195"/>
    </location>
</feature>
<name>A0A8J5QC63_9ASCO</name>
<dbReference type="PANTHER" id="PTHR10165">
    <property type="entry name" value="LIPID PHOSPHATE PHOSPHATASE"/>
    <property type="match status" value="1"/>
</dbReference>
<reference evidence="3 4" key="1">
    <citation type="journal article" date="2021" name="DNA Res.">
        <title>Genome analysis of Candida subhashii reveals its hybrid nature and dual mitochondrial genome conformations.</title>
        <authorList>
            <person name="Mixao V."/>
            <person name="Hegedusova E."/>
            <person name="Saus E."/>
            <person name="Pryszcz L.P."/>
            <person name="Cillingova A."/>
            <person name="Nosek J."/>
            <person name="Gabaldon T."/>
        </authorList>
    </citation>
    <scope>NUCLEOTIDE SEQUENCE [LARGE SCALE GENOMIC DNA]</scope>
    <source>
        <strain evidence="3 4">CBS 10753</strain>
    </source>
</reference>
<keyword evidence="1" id="KW-1133">Transmembrane helix</keyword>
<feature type="domain" description="Phosphatidic acid phosphatase type 2/haloperoxidase" evidence="2">
    <location>
        <begin position="73"/>
        <end position="220"/>
    </location>
</feature>
<keyword evidence="4" id="KW-1185">Reference proteome</keyword>
<protein>
    <recommendedName>
        <fullName evidence="2">Phosphatidic acid phosphatase type 2/haloperoxidase domain-containing protein</fullName>
    </recommendedName>
</protein>
<accession>A0A8J5QC63</accession>
<keyword evidence="1" id="KW-0812">Transmembrane</keyword>
<dbReference type="AlphaFoldDB" id="A0A8J5QC63"/>
<gene>
    <name evidence="3" type="ORF">J8A68_004027</name>
</gene>
<evidence type="ECO:0000259" key="2">
    <source>
        <dbReference type="SMART" id="SM00014"/>
    </source>
</evidence>
<evidence type="ECO:0000313" key="3">
    <source>
        <dbReference type="EMBL" id="KAG7662496.1"/>
    </source>
</evidence>
<dbReference type="Pfam" id="PF01569">
    <property type="entry name" value="PAP2"/>
    <property type="match status" value="1"/>
</dbReference>
<dbReference type="GO" id="GO:0016020">
    <property type="term" value="C:membrane"/>
    <property type="evidence" value="ECO:0007669"/>
    <property type="project" value="TreeGrafter"/>
</dbReference>
<dbReference type="CDD" id="cd03390">
    <property type="entry name" value="PAP2_containing_1_like"/>
    <property type="match status" value="1"/>
</dbReference>
<comment type="caution">
    <text evidence="3">The sequence shown here is derived from an EMBL/GenBank/DDBJ whole genome shotgun (WGS) entry which is preliminary data.</text>
</comment>
<feature type="transmembrane region" description="Helical" evidence="1">
    <location>
        <begin position="201"/>
        <end position="221"/>
    </location>
</feature>
<sequence>MTLGTIIPPIFHEFSLFDLSLRYAYRTEAQAAIPMPLLVFISGGIPILQFGFFSIFSPRTFAIRRRIWDFISGLICLLGAMATQLMATCILKNITGLPRPDLISRCDPIGPAIPPVDPMVLSTVAICTQPDWNLVMEGFRSFPSGHSSAVFCAMTITSLNIAARLHTFDNRHNSFKVFLTIAPIMLACFVAASRVSDNRHFLRDIIAGSLIGVYVGSFFYWQYFPQVGNLRNYGRAYPPRRIGIHNFFNNVGGFWKIDNDPLRGGADQERVLDGQDNSYLEKLTQEYLSNHPAIQDFFNDERQPPTMADNIVLVNLLNEIVTDPIDL</sequence>
<dbReference type="GO" id="GO:0008195">
    <property type="term" value="F:phosphatidate phosphatase activity"/>
    <property type="evidence" value="ECO:0007669"/>
    <property type="project" value="TreeGrafter"/>
</dbReference>
<proteinExistence type="predicted"/>
<dbReference type="InterPro" id="IPR000326">
    <property type="entry name" value="PAP2/HPO"/>
</dbReference>
<keyword evidence="1" id="KW-0472">Membrane</keyword>